<protein>
    <submittedName>
        <fullName evidence="3">Tripartite tricarboxylate transporter substrate binding protein</fullName>
    </submittedName>
</protein>
<dbReference type="EMBL" id="SACL01000003">
    <property type="protein sequence ID" value="RVT96880.1"/>
    <property type="molecule type" value="Genomic_DNA"/>
</dbReference>
<dbReference type="PANTHER" id="PTHR42928">
    <property type="entry name" value="TRICARBOXYLATE-BINDING PROTEIN"/>
    <property type="match status" value="1"/>
</dbReference>
<dbReference type="Proteomes" id="UP000282957">
    <property type="component" value="Unassembled WGS sequence"/>
</dbReference>
<evidence type="ECO:0000256" key="2">
    <source>
        <dbReference type="SAM" id="SignalP"/>
    </source>
</evidence>
<dbReference type="Pfam" id="PF03401">
    <property type="entry name" value="TctC"/>
    <property type="match status" value="1"/>
</dbReference>
<sequence length="326" mass="34561">MPQLLAGRRALLAAPLLAPFASARAQNAEWPTRSITIVEGYPPGGVTDTSSRLVAERMTRELGQTVLVENRPGAATSVATTSVVRSRPDGYTLGMGTTTLAINPSFQPTLTPREPQRELVPVGMVFRTPFILHVHPSVPATNLAEFIAYAKSKPGEITWASSGTGAVNHLAIELFKRQAGIEVLHVPYRGGVPGALDLAAGRCQAMFSAVLEAVPHLSTGATRGIAVTLGQRLPNFPNLPPISDTLPGFEVTFWQGLFAPAGTPEPVLAKAGRALGVATSDPDLRSRLSEQGVELITGDANALRTMLASETQRWGDVIRAGNIRPE</sequence>
<feature type="chain" id="PRO_5019252523" evidence="2">
    <location>
        <begin position="26"/>
        <end position="326"/>
    </location>
</feature>
<comment type="caution">
    <text evidence="3">The sequence shown here is derived from an EMBL/GenBank/DDBJ whole genome shotgun (WGS) entry which is preliminary data.</text>
</comment>
<organism evidence="3 4">
    <name type="scientific">Rhodovarius crocodyli</name>
    <dbReference type="NCBI Taxonomy" id="1979269"/>
    <lineage>
        <taxon>Bacteria</taxon>
        <taxon>Pseudomonadati</taxon>
        <taxon>Pseudomonadota</taxon>
        <taxon>Alphaproteobacteria</taxon>
        <taxon>Acetobacterales</taxon>
        <taxon>Roseomonadaceae</taxon>
        <taxon>Rhodovarius</taxon>
    </lineage>
</organism>
<gene>
    <name evidence="3" type="ORF">EOD42_10780</name>
</gene>
<dbReference type="OrthoDB" id="7249444at2"/>
<name>A0A437MGU6_9PROT</name>
<dbReference type="SUPFAM" id="SSF53850">
    <property type="entry name" value="Periplasmic binding protein-like II"/>
    <property type="match status" value="1"/>
</dbReference>
<dbReference type="PIRSF" id="PIRSF017082">
    <property type="entry name" value="YflP"/>
    <property type="match status" value="1"/>
</dbReference>
<keyword evidence="2" id="KW-0732">Signal</keyword>
<evidence type="ECO:0000313" key="4">
    <source>
        <dbReference type="Proteomes" id="UP000282957"/>
    </source>
</evidence>
<dbReference type="Gene3D" id="3.40.190.10">
    <property type="entry name" value="Periplasmic binding protein-like II"/>
    <property type="match status" value="1"/>
</dbReference>
<dbReference type="AlphaFoldDB" id="A0A437MGU6"/>
<dbReference type="RefSeq" id="WP_127787527.1">
    <property type="nucleotide sequence ID" value="NZ_SACL01000003.1"/>
</dbReference>
<dbReference type="Gene3D" id="3.40.190.150">
    <property type="entry name" value="Bordetella uptake gene, domain 1"/>
    <property type="match status" value="1"/>
</dbReference>
<dbReference type="PANTHER" id="PTHR42928:SF5">
    <property type="entry name" value="BLR1237 PROTEIN"/>
    <property type="match status" value="1"/>
</dbReference>
<proteinExistence type="inferred from homology"/>
<comment type="similarity">
    <text evidence="1">Belongs to the UPF0065 (bug) family.</text>
</comment>
<evidence type="ECO:0000313" key="3">
    <source>
        <dbReference type="EMBL" id="RVT96880.1"/>
    </source>
</evidence>
<keyword evidence="4" id="KW-1185">Reference proteome</keyword>
<reference evidence="3 4" key="1">
    <citation type="submission" date="2019-01" db="EMBL/GenBank/DDBJ databases">
        <authorList>
            <person name="Chen W.-M."/>
        </authorList>
    </citation>
    <scope>NUCLEOTIDE SEQUENCE [LARGE SCALE GENOMIC DNA]</scope>
    <source>
        <strain evidence="3 4">CCP-6</strain>
    </source>
</reference>
<dbReference type="InterPro" id="IPR005064">
    <property type="entry name" value="BUG"/>
</dbReference>
<accession>A0A437MGU6</accession>
<evidence type="ECO:0000256" key="1">
    <source>
        <dbReference type="ARBA" id="ARBA00006987"/>
    </source>
</evidence>
<dbReference type="InterPro" id="IPR042100">
    <property type="entry name" value="Bug_dom1"/>
</dbReference>
<dbReference type="CDD" id="cd13578">
    <property type="entry name" value="PBP2_Bug27"/>
    <property type="match status" value="1"/>
</dbReference>
<feature type="signal peptide" evidence="2">
    <location>
        <begin position="1"/>
        <end position="25"/>
    </location>
</feature>